<evidence type="ECO:0000313" key="2">
    <source>
        <dbReference type="Proteomes" id="UP000706525"/>
    </source>
</evidence>
<reference evidence="1 2" key="1">
    <citation type="submission" date="2021-08" db="EMBL/GenBank/DDBJ databases">
        <authorList>
            <person name="Peeters C."/>
        </authorList>
    </citation>
    <scope>NUCLEOTIDE SEQUENCE [LARGE SCALE GENOMIC DNA]</scope>
    <source>
        <strain evidence="1 2">LMG 32289</strain>
    </source>
</reference>
<comment type="caution">
    <text evidence="1">The sequence shown here is derived from an EMBL/GenBank/DDBJ whole genome shotgun (WGS) entry which is preliminary data.</text>
</comment>
<sequence length="83" mass="9021">MVLDNSEGHTSQPYRGFTLHALVFRPASPMDPNWGYEVVVIDDQGELKSGPHSPVSGYLTRGAAEDAGTRRGRLAVDVLLDLL</sequence>
<proteinExistence type="predicted"/>
<dbReference type="EMBL" id="CAJZAG010000015">
    <property type="protein sequence ID" value="CAG9185664.1"/>
    <property type="molecule type" value="Genomic_DNA"/>
</dbReference>
<accession>A0ABN7ZI58</accession>
<keyword evidence="2" id="KW-1185">Reference proteome</keyword>
<evidence type="ECO:0008006" key="3">
    <source>
        <dbReference type="Google" id="ProtNLM"/>
    </source>
</evidence>
<evidence type="ECO:0000313" key="1">
    <source>
        <dbReference type="EMBL" id="CAG9185664.1"/>
    </source>
</evidence>
<gene>
    <name evidence="1" type="ORF">LMG32289_06035</name>
</gene>
<protein>
    <recommendedName>
        <fullName evidence="3">DUF35 domain-containing protein</fullName>
    </recommendedName>
</protein>
<name>A0ABN7ZI58_9BURK</name>
<dbReference type="Proteomes" id="UP000706525">
    <property type="component" value="Unassembled WGS sequence"/>
</dbReference>
<organism evidence="1 2">
    <name type="scientific">Cupriavidus pampae</name>
    <dbReference type="NCBI Taxonomy" id="659251"/>
    <lineage>
        <taxon>Bacteria</taxon>
        <taxon>Pseudomonadati</taxon>
        <taxon>Pseudomonadota</taxon>
        <taxon>Betaproteobacteria</taxon>
        <taxon>Burkholderiales</taxon>
        <taxon>Burkholderiaceae</taxon>
        <taxon>Cupriavidus</taxon>
    </lineage>
</organism>